<comment type="cofactor">
    <cofactor evidence="2">
        <name>FAD</name>
        <dbReference type="ChEBI" id="CHEBI:57692"/>
    </cofactor>
</comment>
<dbReference type="eggNOG" id="COG1053">
    <property type="taxonomic scope" value="Bacteria"/>
</dbReference>
<evidence type="ECO:0000256" key="1">
    <source>
        <dbReference type="ARBA" id="ARBA00001917"/>
    </source>
</evidence>
<protein>
    <submittedName>
        <fullName evidence="9">Flavocytochrome c</fullName>
    </submittedName>
</protein>
<dbReference type="GO" id="GO:0016020">
    <property type="term" value="C:membrane"/>
    <property type="evidence" value="ECO:0007669"/>
    <property type="project" value="InterPro"/>
</dbReference>
<dbReference type="Pfam" id="PF00890">
    <property type="entry name" value="FAD_binding_2"/>
    <property type="match status" value="1"/>
</dbReference>
<dbReference type="SUPFAM" id="SSF51905">
    <property type="entry name" value="FAD/NAD(P)-binding domain"/>
    <property type="match status" value="1"/>
</dbReference>
<proteinExistence type="inferred from homology"/>
<dbReference type="HOGENOM" id="CLU_011398_4_0_12"/>
<evidence type="ECO:0000256" key="7">
    <source>
        <dbReference type="SAM" id="SignalP"/>
    </source>
</evidence>
<comment type="similarity">
    <text evidence="3">Belongs to the FAD-dependent oxidoreductase 2 family. FRD/SDH subfamily.</text>
</comment>
<dbReference type="eggNOG" id="COG3976">
    <property type="taxonomic scope" value="Bacteria"/>
</dbReference>
<accession>E1RA43</accession>
<dbReference type="SMART" id="SM00900">
    <property type="entry name" value="FMN_bind"/>
    <property type="match status" value="2"/>
</dbReference>
<dbReference type="InterPro" id="IPR003953">
    <property type="entry name" value="FAD-dep_OxRdtase_2_FAD-bd"/>
</dbReference>
<evidence type="ECO:0000256" key="5">
    <source>
        <dbReference type="ARBA" id="ARBA00022827"/>
    </source>
</evidence>
<keyword evidence="6" id="KW-0560">Oxidoreductase</keyword>
<evidence type="ECO:0000313" key="9">
    <source>
        <dbReference type="EMBL" id="ADK83362.1"/>
    </source>
</evidence>
<dbReference type="Pfam" id="PF04205">
    <property type="entry name" value="FMN_bind"/>
    <property type="match status" value="2"/>
</dbReference>
<evidence type="ECO:0000256" key="3">
    <source>
        <dbReference type="ARBA" id="ARBA00008040"/>
    </source>
</evidence>
<keyword evidence="5" id="KW-0274">FAD</keyword>
<dbReference type="InterPro" id="IPR036188">
    <property type="entry name" value="FAD/NAD-bd_sf"/>
</dbReference>
<evidence type="ECO:0000256" key="4">
    <source>
        <dbReference type="ARBA" id="ARBA00022630"/>
    </source>
</evidence>
<evidence type="ECO:0000313" key="10">
    <source>
        <dbReference type="Proteomes" id="UP000002318"/>
    </source>
</evidence>
<evidence type="ECO:0000259" key="8">
    <source>
        <dbReference type="SMART" id="SM00900"/>
    </source>
</evidence>
<dbReference type="RefSeq" id="WP_013256818.1">
    <property type="nucleotide sequence ID" value="NC_014364.1"/>
</dbReference>
<gene>
    <name evidence="9" type="ordered locus">Spirs_4289</name>
</gene>
<feature type="chain" id="PRO_5003150541" evidence="7">
    <location>
        <begin position="24"/>
        <end position="740"/>
    </location>
</feature>
<feature type="domain" description="FMN-binding" evidence="8">
    <location>
        <begin position="42"/>
        <end position="116"/>
    </location>
</feature>
<keyword evidence="4" id="KW-0285">Flavoprotein</keyword>
<dbReference type="Gene3D" id="3.50.50.60">
    <property type="entry name" value="FAD/NAD(P)-binding domain"/>
    <property type="match status" value="1"/>
</dbReference>
<dbReference type="GO" id="GO:0010181">
    <property type="term" value="F:FMN binding"/>
    <property type="evidence" value="ECO:0007669"/>
    <property type="project" value="InterPro"/>
</dbReference>
<dbReference type="PANTHER" id="PTHR43400:SF7">
    <property type="entry name" value="FAD-DEPENDENT OXIDOREDUCTASE 2 FAD BINDING DOMAIN-CONTAINING PROTEIN"/>
    <property type="match status" value="1"/>
</dbReference>
<dbReference type="STRING" id="573413.Spirs_4289"/>
<reference evidence="9 10" key="1">
    <citation type="journal article" date="2010" name="Stand. Genomic Sci.">
        <title>Complete genome sequence of Spirochaeta smaragdinae type strain (SEBR 4228).</title>
        <authorList>
            <person name="Mavromatis K."/>
            <person name="Yasawong M."/>
            <person name="Chertkov O."/>
            <person name="Lapidus A."/>
            <person name="Lucas S."/>
            <person name="Nolan M."/>
            <person name="Del Rio T.G."/>
            <person name="Tice H."/>
            <person name="Cheng J.F."/>
            <person name="Pitluck S."/>
            <person name="Liolios K."/>
            <person name="Ivanova N."/>
            <person name="Tapia R."/>
            <person name="Han C."/>
            <person name="Bruce D."/>
            <person name="Goodwin L."/>
            <person name="Pati A."/>
            <person name="Chen A."/>
            <person name="Palaniappan K."/>
            <person name="Land M."/>
            <person name="Hauser L."/>
            <person name="Chang Y.J."/>
            <person name="Jeffries C.D."/>
            <person name="Detter J.C."/>
            <person name="Rohde M."/>
            <person name="Brambilla E."/>
            <person name="Spring S."/>
            <person name="Goker M."/>
            <person name="Sikorski J."/>
            <person name="Woyke T."/>
            <person name="Bristow J."/>
            <person name="Eisen J.A."/>
            <person name="Markowitz V."/>
            <person name="Hugenholtz P."/>
            <person name="Klenk H.P."/>
            <person name="Kyrpides N.C."/>
        </authorList>
    </citation>
    <scope>NUCLEOTIDE SEQUENCE [LARGE SCALE GENOMIC DNA]</scope>
    <source>
        <strain evidence="10">DSM 11293 / JCM 15392 / SEBR 4228</strain>
    </source>
</reference>
<dbReference type="InterPro" id="IPR050315">
    <property type="entry name" value="FAD-oxidoreductase_2"/>
</dbReference>
<keyword evidence="10" id="KW-1185">Reference proteome</keyword>
<keyword evidence="7" id="KW-0732">Signal</keyword>
<feature type="domain" description="FMN-binding" evidence="8">
    <location>
        <begin position="138"/>
        <end position="212"/>
    </location>
</feature>
<name>E1RA43_SEDSS</name>
<dbReference type="KEGG" id="ssm:Spirs_4289"/>
<dbReference type="PANTHER" id="PTHR43400">
    <property type="entry name" value="FUMARATE REDUCTASE"/>
    <property type="match status" value="1"/>
</dbReference>
<dbReference type="PROSITE" id="PS51257">
    <property type="entry name" value="PROKAR_LIPOPROTEIN"/>
    <property type="match status" value="1"/>
</dbReference>
<evidence type="ECO:0000256" key="2">
    <source>
        <dbReference type="ARBA" id="ARBA00001974"/>
    </source>
</evidence>
<feature type="signal peptide" evidence="7">
    <location>
        <begin position="1"/>
        <end position="23"/>
    </location>
</feature>
<dbReference type="Gene3D" id="3.90.700.10">
    <property type="entry name" value="Succinate dehydrogenase/fumarate reductase flavoprotein, catalytic domain"/>
    <property type="match status" value="1"/>
</dbReference>
<dbReference type="EMBL" id="CP002116">
    <property type="protein sequence ID" value="ADK83362.1"/>
    <property type="molecule type" value="Genomic_DNA"/>
</dbReference>
<dbReference type="GO" id="GO:0016491">
    <property type="term" value="F:oxidoreductase activity"/>
    <property type="evidence" value="ECO:0007669"/>
    <property type="project" value="UniProtKB-KW"/>
</dbReference>
<dbReference type="Pfam" id="PF12831">
    <property type="entry name" value="FAD_oxidored"/>
    <property type="match status" value="1"/>
</dbReference>
<evidence type="ECO:0000256" key="6">
    <source>
        <dbReference type="ARBA" id="ARBA00023002"/>
    </source>
</evidence>
<dbReference type="OrthoDB" id="311713at2"/>
<dbReference type="InterPro" id="IPR027477">
    <property type="entry name" value="Succ_DH/fumarate_Rdtase_cat_sf"/>
</dbReference>
<dbReference type="Gene3D" id="3.90.1010.20">
    <property type="match status" value="2"/>
</dbReference>
<organism evidence="9 10">
    <name type="scientific">Sediminispirochaeta smaragdinae (strain DSM 11293 / JCM 15392 / SEBR 4228)</name>
    <name type="common">Spirochaeta smaragdinae</name>
    <dbReference type="NCBI Taxonomy" id="573413"/>
    <lineage>
        <taxon>Bacteria</taxon>
        <taxon>Pseudomonadati</taxon>
        <taxon>Spirochaetota</taxon>
        <taxon>Spirochaetia</taxon>
        <taxon>Spirochaetales</taxon>
        <taxon>Spirochaetaceae</taxon>
        <taxon>Sediminispirochaeta</taxon>
    </lineage>
</organism>
<dbReference type="SUPFAM" id="SSF56425">
    <property type="entry name" value="Succinate dehydrogenase/fumarate reductase flavoprotein, catalytic domain"/>
    <property type="match status" value="1"/>
</dbReference>
<dbReference type="InterPro" id="IPR007329">
    <property type="entry name" value="FMN-bd"/>
</dbReference>
<dbReference type="AlphaFoldDB" id="E1RA43"/>
<dbReference type="Proteomes" id="UP000002318">
    <property type="component" value="Chromosome"/>
</dbReference>
<sequence length="740" mass="78146">MKKSRIPTLLLSIVMLLSLAACGQESKSASGPSGEYSTSAKGFGGDVNVTVTLENGVIVAVTAEGPSETAGVGSNAIDQLPDAIVAAGNADVDGVSGATMTSNAIKTAVKKALNEARGTEQEAFDGYTEGTYTGTAQGNNGPLKVEVTVSKDKIESVEVVSNNETALLSVPALERIPSEIVEHQTLTLDAVSGATVTSNAIIAATKNAVLQAGGNMAYLDANAYAPEAGDPIEKDAEVVVVGAGGAGLSAAVTALQNGASVILIEKNATLGGNTLQSGCGWCSVNPEVQGKVETKAGQIETLQSYLELKPADYPAVADVLEVLQGQIRDYLAGDTTYMFDSVELFIFQTYIMGTRTGLDGTTITGNVDLIKTMCTQSEDARQWIYSFDIDEFRNYNTPIGGPWHRSREPQKNETGKNGLPMLQALETYLLNNGAEIMYETRATDLITKKGAVTGVLAKKTDGTPVTLHAKKAVILCTGGYGANSEMVFKHNNYWKDLPDDLLTTNCKTSTGDGITMAEKIGAQLTGMGFVQLMPTSSPVTGDTFKSMIEPYDFIFVDPTGNRFINEMAEGRDTLSAAALSVGSYFYVIMDQQMIDNGNYDQSWYDAKVDAGILVKADTLEELAKKIDVDYNALQKTLNNYNAAVKSGVDSLGKTEMVHTCEVGPFYACPRRPAIHYTMGGITINSNAQVLDTDGNVIKGLYAAGETTGGIHAGNRCGGNAVADIFVFGRIAGKNAASLKK</sequence>
<comment type="cofactor">
    <cofactor evidence="1">
        <name>FMN</name>
        <dbReference type="ChEBI" id="CHEBI:58210"/>
    </cofactor>
</comment>